<dbReference type="InterPro" id="IPR036388">
    <property type="entry name" value="WH-like_DNA-bd_sf"/>
</dbReference>
<sequence length="149" mass="16170">MFSKTCEYAIKASIYIASQSLENKRVGIKEIAHEIASPEAFTAKILQVLSKNHLLDSIKGPNGGFEIQPEKMRTTKLSAIVKAVDGDNIFISCGLGLKNCSAKNPCPLHNQFAKIRNDITKLLESTSLEELATGLTSGLTFLTSTQNQA</sequence>
<dbReference type="Pfam" id="PF02082">
    <property type="entry name" value="Rrf2"/>
    <property type="match status" value="1"/>
</dbReference>
<name>A0A841ERP3_9BACT</name>
<reference evidence="1 2" key="1">
    <citation type="submission" date="2020-08" db="EMBL/GenBank/DDBJ databases">
        <title>Functional genomics of gut bacteria from endangered species of beetles.</title>
        <authorList>
            <person name="Carlos-Shanley C."/>
        </authorList>
    </citation>
    <scope>NUCLEOTIDE SEQUENCE [LARGE SCALE GENOMIC DNA]</scope>
    <source>
        <strain evidence="1 2">S00070</strain>
    </source>
</reference>
<dbReference type="GO" id="GO:0003700">
    <property type="term" value="F:DNA-binding transcription factor activity"/>
    <property type="evidence" value="ECO:0007669"/>
    <property type="project" value="TreeGrafter"/>
</dbReference>
<dbReference type="RefSeq" id="WP_184132900.1">
    <property type="nucleotide sequence ID" value="NZ_JACHKT010000009.1"/>
</dbReference>
<dbReference type="InterPro" id="IPR036390">
    <property type="entry name" value="WH_DNA-bd_sf"/>
</dbReference>
<organism evidence="1 2">
    <name type="scientific">Arcicella rosea</name>
    <dbReference type="NCBI Taxonomy" id="502909"/>
    <lineage>
        <taxon>Bacteria</taxon>
        <taxon>Pseudomonadati</taxon>
        <taxon>Bacteroidota</taxon>
        <taxon>Cytophagia</taxon>
        <taxon>Cytophagales</taxon>
        <taxon>Flectobacillaceae</taxon>
        <taxon>Arcicella</taxon>
    </lineage>
</organism>
<dbReference type="SUPFAM" id="SSF46785">
    <property type="entry name" value="Winged helix' DNA-binding domain"/>
    <property type="match status" value="1"/>
</dbReference>
<evidence type="ECO:0000313" key="1">
    <source>
        <dbReference type="EMBL" id="MBB6002930.1"/>
    </source>
</evidence>
<dbReference type="Proteomes" id="UP000524404">
    <property type="component" value="Unassembled WGS sequence"/>
</dbReference>
<dbReference type="NCBIfam" id="TIGR00738">
    <property type="entry name" value="rrf2_super"/>
    <property type="match status" value="1"/>
</dbReference>
<dbReference type="AlphaFoldDB" id="A0A841ERP3"/>
<dbReference type="PANTHER" id="PTHR33221:SF15">
    <property type="entry name" value="HTH-TYPE TRANSCRIPTIONAL REGULATOR YWGB-RELATED"/>
    <property type="match status" value="1"/>
</dbReference>
<dbReference type="Gene3D" id="1.10.10.10">
    <property type="entry name" value="Winged helix-like DNA-binding domain superfamily/Winged helix DNA-binding domain"/>
    <property type="match status" value="1"/>
</dbReference>
<dbReference type="InterPro" id="IPR000944">
    <property type="entry name" value="Tscrpt_reg_Rrf2"/>
</dbReference>
<proteinExistence type="predicted"/>
<dbReference type="PROSITE" id="PS51197">
    <property type="entry name" value="HTH_RRF2_2"/>
    <property type="match status" value="1"/>
</dbReference>
<accession>A0A841ERP3</accession>
<gene>
    <name evidence="1" type="ORF">HNP25_001582</name>
</gene>
<evidence type="ECO:0000313" key="2">
    <source>
        <dbReference type="Proteomes" id="UP000524404"/>
    </source>
</evidence>
<dbReference type="EMBL" id="JACHKT010000009">
    <property type="protein sequence ID" value="MBB6002930.1"/>
    <property type="molecule type" value="Genomic_DNA"/>
</dbReference>
<dbReference type="PANTHER" id="PTHR33221">
    <property type="entry name" value="WINGED HELIX-TURN-HELIX TRANSCRIPTIONAL REGULATOR, RRF2 FAMILY"/>
    <property type="match status" value="1"/>
</dbReference>
<comment type="caution">
    <text evidence="1">The sequence shown here is derived from an EMBL/GenBank/DDBJ whole genome shotgun (WGS) entry which is preliminary data.</text>
</comment>
<keyword evidence="2" id="KW-1185">Reference proteome</keyword>
<dbReference type="GO" id="GO:0005829">
    <property type="term" value="C:cytosol"/>
    <property type="evidence" value="ECO:0007669"/>
    <property type="project" value="TreeGrafter"/>
</dbReference>
<protein>
    <submittedName>
        <fullName evidence="1">Rrf2 family protein</fullName>
    </submittedName>
</protein>